<name>A0AA44Z457_XANCM</name>
<dbReference type="Proteomes" id="UP000251513">
    <property type="component" value="Unassembled WGS sequence"/>
</dbReference>
<evidence type="ECO:0000313" key="1">
    <source>
        <dbReference type="EMBL" id="PUE96317.1"/>
    </source>
</evidence>
<evidence type="ECO:0000313" key="2">
    <source>
        <dbReference type="Proteomes" id="UP000251513"/>
    </source>
</evidence>
<proteinExistence type="predicted"/>
<dbReference type="AlphaFoldDB" id="A0AA44Z457"/>
<comment type="caution">
    <text evidence="1">The sequence shown here is derived from an EMBL/GenBank/DDBJ whole genome shotgun (WGS) entry which is preliminary data.</text>
</comment>
<reference evidence="1 2" key="1">
    <citation type="submission" date="2018-03" db="EMBL/GenBank/DDBJ databases">
        <title>Sequencing of reference strains of Xanthomonas.</title>
        <authorList>
            <person name="Studholme D.J."/>
            <person name="Vicente J."/>
            <person name="Sarris P."/>
        </authorList>
    </citation>
    <scope>NUCLEOTIDE SEQUENCE [LARGE SCALE GENOMIC DNA]</scope>
    <source>
        <strain evidence="1 2">WHRI 5232</strain>
    </source>
</reference>
<protein>
    <submittedName>
        <fullName evidence="1">Uncharacterized protein</fullName>
    </submittedName>
</protein>
<sequence>MHRLKRLAQLAAGFQGAKDRRSKILAVDSLQIGSFLTAASRVLTWELQGANLCASGRIEASQWCSDFLTLCRHWRVASPATSHWIAMQCSVLHRALGNDLPRAW</sequence>
<organism evidence="1 2">
    <name type="scientific">Xanthomonas campestris pv. malvacearum</name>
    <dbReference type="NCBI Taxonomy" id="86040"/>
    <lineage>
        <taxon>Bacteria</taxon>
        <taxon>Pseudomonadati</taxon>
        <taxon>Pseudomonadota</taxon>
        <taxon>Gammaproteobacteria</taxon>
        <taxon>Lysobacterales</taxon>
        <taxon>Lysobacteraceae</taxon>
        <taxon>Xanthomonas</taxon>
    </lineage>
</organism>
<gene>
    <name evidence="1" type="ORF">C7T86_02585</name>
</gene>
<accession>A0AA44Z457</accession>
<dbReference type="EMBL" id="PYJH01000003">
    <property type="protein sequence ID" value="PUE96317.1"/>
    <property type="molecule type" value="Genomic_DNA"/>
</dbReference>